<gene>
    <name evidence="2" type="ORF">TGEB3V08_LOCUS3036</name>
</gene>
<dbReference type="EMBL" id="OE839938">
    <property type="protein sequence ID" value="CAD7589031.1"/>
    <property type="molecule type" value="Genomic_DNA"/>
</dbReference>
<dbReference type="AlphaFoldDB" id="A0A7R9JU82"/>
<reference evidence="2" key="1">
    <citation type="submission" date="2020-11" db="EMBL/GenBank/DDBJ databases">
        <authorList>
            <person name="Tran Van P."/>
        </authorList>
    </citation>
    <scope>NUCLEOTIDE SEQUENCE</scope>
</reference>
<name>A0A7R9JU82_TIMGE</name>
<organism evidence="2">
    <name type="scientific">Timema genevievae</name>
    <name type="common">Walking stick</name>
    <dbReference type="NCBI Taxonomy" id="629358"/>
    <lineage>
        <taxon>Eukaryota</taxon>
        <taxon>Metazoa</taxon>
        <taxon>Ecdysozoa</taxon>
        <taxon>Arthropoda</taxon>
        <taxon>Hexapoda</taxon>
        <taxon>Insecta</taxon>
        <taxon>Pterygota</taxon>
        <taxon>Neoptera</taxon>
        <taxon>Polyneoptera</taxon>
        <taxon>Phasmatodea</taxon>
        <taxon>Timematodea</taxon>
        <taxon>Timematoidea</taxon>
        <taxon>Timematidae</taxon>
        <taxon>Timema</taxon>
    </lineage>
</organism>
<accession>A0A7R9JU82</accession>
<proteinExistence type="predicted"/>
<keyword evidence="1" id="KW-0812">Transmembrane</keyword>
<sequence>MRRLYWLLHGEGIHPKCLCSGMNPRLLLFNTTTLAEGLLLLKRHVPPLAWRESGTPFRENLPQYTRLGSKHDFPVIGSLVYCDNSALDHAVTEADPNGSANGYTRVDLRKCIRICGEGKWKPIEEKNLSAPDLPFFGSLVYCESSALDHAAIDAGRMQVLIISIKSDSCQIRNALPLYIAFVMLALISNSKNSSGYVVKALDTKFEPNRTTSYYTFGLYAYVLITLVILGIRGRLYLEQVYLKLRGRRVENYFVKPPSVPSTCVKIPNLPVTDILVYCKTDALLTELTGPVITRVKTFLRRLKEGSSFCSGNPVISTLFDEVAIATTQQLLPPDPFQHPLGSTLNLSRVCDLIPELGVDKYPLQVLRGGRQVSPAGSERG</sequence>
<evidence type="ECO:0000313" key="2">
    <source>
        <dbReference type="EMBL" id="CAD7589031.1"/>
    </source>
</evidence>
<protein>
    <submittedName>
        <fullName evidence="2">Uncharacterized protein</fullName>
    </submittedName>
</protein>
<keyword evidence="1" id="KW-1133">Transmembrane helix</keyword>
<keyword evidence="1" id="KW-0472">Membrane</keyword>
<evidence type="ECO:0000256" key="1">
    <source>
        <dbReference type="SAM" id="Phobius"/>
    </source>
</evidence>
<feature type="transmembrane region" description="Helical" evidence="1">
    <location>
        <begin position="218"/>
        <end position="237"/>
    </location>
</feature>